<feature type="domain" description="DUF7918" evidence="2">
    <location>
        <begin position="17"/>
        <end position="218"/>
    </location>
</feature>
<dbReference type="RefSeq" id="XP_043173757.1">
    <property type="nucleotide sequence ID" value="XM_043317822.1"/>
</dbReference>
<dbReference type="Pfam" id="PF25534">
    <property type="entry name" value="DUF7918"/>
    <property type="match status" value="1"/>
</dbReference>
<sequence length="463" mass="52631">MHYRSIDVGLHSQFDIETLPEYRPEPDNISGSTPHYIEEKTSTCSVYIPALPGSTFWIRYSVSPPVPQGYYFLFKLYINGVHIMSWSTGKEERWQGKTMFGLFESPEDEDGKKRIEKRVLCFTAKDTVDIFDETARVEIRVHRADGRKRVERQTEEYKHTEHAKTGKGISLVNAGRAGPEQSKRFYKFALIDPIDQPFATFRYYYRSWDQLRELGLLEQDISGTGEENDLPVIEPQQVIMDGTKDDISTISKKSEDVFHDYKENFNHTRRVTSAADIRGQTISSSSPTRPRSVKMRRPSTQRASLRRVNDTEQPRAYIPRGAPSLKIDTSVRHASEHTQQRDSFVGAPTQLYRLSIPPSIKLGPPEPASRPLPTLLIKNDFGASTSYRPHPAYPVDDWTVRTPSPVKSVRDGVSTPPPGRRKEQGRSASAFMNAITSSWRRRGIQTRDGTGVIKNTEDVQGLP</sequence>
<protein>
    <recommendedName>
        <fullName evidence="2">DUF7918 domain-containing protein</fullName>
    </recommendedName>
</protein>
<dbReference type="AlphaFoldDB" id="A0A8J2N9H5"/>
<evidence type="ECO:0000313" key="4">
    <source>
        <dbReference type="Proteomes" id="UP000676310"/>
    </source>
</evidence>
<accession>A0A8J2N9H5</accession>
<keyword evidence="4" id="KW-1185">Reference proteome</keyword>
<gene>
    <name evidence="3" type="ORF">ALTATR162_LOCUS10186</name>
</gene>
<dbReference type="OrthoDB" id="436496at2759"/>
<dbReference type="GeneID" id="67010319"/>
<evidence type="ECO:0000256" key="1">
    <source>
        <dbReference type="SAM" id="MobiDB-lite"/>
    </source>
</evidence>
<feature type="compositionally biased region" description="Low complexity" evidence="1">
    <location>
        <begin position="281"/>
        <end position="290"/>
    </location>
</feature>
<evidence type="ECO:0000259" key="2">
    <source>
        <dbReference type="Pfam" id="PF25534"/>
    </source>
</evidence>
<reference evidence="3" key="1">
    <citation type="submission" date="2021-05" db="EMBL/GenBank/DDBJ databases">
        <authorList>
            <person name="Stam R."/>
        </authorList>
    </citation>
    <scope>NUCLEOTIDE SEQUENCE</scope>
    <source>
        <strain evidence="3">CS162</strain>
    </source>
</reference>
<name>A0A8J2N9H5_9PLEO</name>
<dbReference type="PANTHER" id="PTHR36223:SF1">
    <property type="entry name" value="TRANSCRIPTION ELONGATION FACTOR EAF N-TERMINAL DOMAIN-CONTAINING PROTEIN"/>
    <property type="match status" value="1"/>
</dbReference>
<dbReference type="EMBL" id="CAJRGZ010000027">
    <property type="protein sequence ID" value="CAG5182490.1"/>
    <property type="molecule type" value="Genomic_DNA"/>
</dbReference>
<dbReference type="InterPro" id="IPR057678">
    <property type="entry name" value="DUF7918"/>
</dbReference>
<feature type="region of interest" description="Disordered" evidence="1">
    <location>
        <begin position="403"/>
        <end position="463"/>
    </location>
</feature>
<dbReference type="PANTHER" id="PTHR36223">
    <property type="entry name" value="BETA-LACTAMASE-TYPE TRANSPEPTIDASE FOLD DOMAIN CONTAINING PROTEIN"/>
    <property type="match status" value="1"/>
</dbReference>
<proteinExistence type="predicted"/>
<organism evidence="3 4">
    <name type="scientific">Alternaria atra</name>
    <dbReference type="NCBI Taxonomy" id="119953"/>
    <lineage>
        <taxon>Eukaryota</taxon>
        <taxon>Fungi</taxon>
        <taxon>Dikarya</taxon>
        <taxon>Ascomycota</taxon>
        <taxon>Pezizomycotina</taxon>
        <taxon>Dothideomycetes</taxon>
        <taxon>Pleosporomycetidae</taxon>
        <taxon>Pleosporales</taxon>
        <taxon>Pleosporineae</taxon>
        <taxon>Pleosporaceae</taxon>
        <taxon>Alternaria</taxon>
        <taxon>Alternaria sect. Ulocladioides</taxon>
    </lineage>
</organism>
<dbReference type="Proteomes" id="UP000676310">
    <property type="component" value="Unassembled WGS sequence"/>
</dbReference>
<evidence type="ECO:0000313" key="3">
    <source>
        <dbReference type="EMBL" id="CAG5182490.1"/>
    </source>
</evidence>
<feature type="region of interest" description="Disordered" evidence="1">
    <location>
        <begin position="279"/>
        <end position="309"/>
    </location>
</feature>
<comment type="caution">
    <text evidence="3">The sequence shown here is derived from an EMBL/GenBank/DDBJ whole genome shotgun (WGS) entry which is preliminary data.</text>
</comment>